<name>A0A2Z6PMC2_TRISU</name>
<evidence type="ECO:0000256" key="1">
    <source>
        <dbReference type="ARBA" id="ARBA00010838"/>
    </source>
</evidence>
<dbReference type="AlphaFoldDB" id="A0A2Z6PMC2"/>
<keyword evidence="5" id="KW-1185">Reference proteome</keyword>
<dbReference type="InterPro" id="IPR033132">
    <property type="entry name" value="GH_1_N_CS"/>
</dbReference>
<keyword evidence="2" id="KW-0378">Hydrolase</keyword>
<dbReference type="OrthoDB" id="65569at2759"/>
<gene>
    <name evidence="4" type="ORF">TSUD_263300</name>
</gene>
<dbReference type="Gene3D" id="3.20.20.80">
    <property type="entry name" value="Glycosidases"/>
    <property type="match status" value="1"/>
</dbReference>
<evidence type="ECO:0000313" key="5">
    <source>
        <dbReference type="Proteomes" id="UP000242715"/>
    </source>
</evidence>
<dbReference type="InterPro" id="IPR001360">
    <property type="entry name" value="Glyco_hydro_1"/>
</dbReference>
<protein>
    <submittedName>
        <fullName evidence="4">Uncharacterized protein</fullName>
    </submittedName>
</protein>
<evidence type="ECO:0000313" key="4">
    <source>
        <dbReference type="EMBL" id="GAU47799.1"/>
    </source>
</evidence>
<dbReference type="SUPFAM" id="SSF52833">
    <property type="entry name" value="Thioredoxin-like"/>
    <property type="match status" value="1"/>
</dbReference>
<dbReference type="PANTHER" id="PTHR10353:SF208">
    <property type="entry name" value="GLYCOSIDE HYDROLASE FAMILY 1 PROTEIN"/>
    <property type="match status" value="1"/>
</dbReference>
<sequence length="384" mass="44125">MDQPENCRWKLEFMLRKVNFSSSVSRVLSLFRRNRSRRRRFVAPLSLANRAKRQMPNEILFKPIGWRVVDELDRESVTQAWKSWMKEYIKETVTLKKCSNWPTFPQMFLNDELVGGCDDIFTSMIEKATVLISVISVANAFSRNDFPPHFLFGASTSAYQVEGAAHEDGRKPSIWDTFAHSGNGGLYKGDGDIACDQYHKYKDDVQLMSKMGLDAYRFSISWSRLIPDGKGPINPKGLQYYNNLINELTRQGIQPHVTLYHWDLPQALEDEYGGWVSRRIIKDFTAYADICFREFGDRVKRWTTVNEGNVVSIGGYDAGILPPQRCSSPSIFNCSKGNSSIEPYLVTHHMLLAHASAARLYRTKYKVNRPVYDTCTHHFTLSFI</sequence>
<dbReference type="SUPFAM" id="SSF51445">
    <property type="entry name" value="(Trans)glycosidases"/>
    <property type="match status" value="1"/>
</dbReference>
<dbReference type="Gene3D" id="3.40.30.10">
    <property type="entry name" value="Glutaredoxin"/>
    <property type="match status" value="1"/>
</dbReference>
<dbReference type="EMBL" id="DF974347">
    <property type="protein sequence ID" value="GAU47799.1"/>
    <property type="molecule type" value="Genomic_DNA"/>
</dbReference>
<proteinExistence type="inferred from homology"/>
<dbReference type="InterPro" id="IPR036249">
    <property type="entry name" value="Thioredoxin-like_sf"/>
</dbReference>
<comment type="similarity">
    <text evidence="1 3">Belongs to the glycosyl hydrolase 1 family.</text>
</comment>
<dbReference type="Pfam" id="PF00232">
    <property type="entry name" value="Glyco_hydro_1"/>
    <property type="match status" value="1"/>
</dbReference>
<dbReference type="GO" id="GO:0005975">
    <property type="term" value="P:carbohydrate metabolic process"/>
    <property type="evidence" value="ECO:0007669"/>
    <property type="project" value="InterPro"/>
</dbReference>
<accession>A0A2Z6PMC2</accession>
<dbReference type="FunFam" id="3.20.20.80:FF:000266">
    <property type="entry name" value="Lactase-like a"/>
    <property type="match status" value="1"/>
</dbReference>
<dbReference type="PROSITE" id="PS51354">
    <property type="entry name" value="GLUTAREDOXIN_2"/>
    <property type="match status" value="1"/>
</dbReference>
<evidence type="ECO:0000256" key="3">
    <source>
        <dbReference type="RuleBase" id="RU003690"/>
    </source>
</evidence>
<reference evidence="5" key="1">
    <citation type="journal article" date="2017" name="Front. Plant Sci.">
        <title>Climate Clever Clovers: New Paradigm to Reduce the Environmental Footprint of Ruminants by Breeding Low Methanogenic Forages Utilizing Haplotype Variation.</title>
        <authorList>
            <person name="Kaur P."/>
            <person name="Appels R."/>
            <person name="Bayer P.E."/>
            <person name="Keeble-Gagnere G."/>
            <person name="Wang J."/>
            <person name="Hirakawa H."/>
            <person name="Shirasawa K."/>
            <person name="Vercoe P."/>
            <person name="Stefanova K."/>
            <person name="Durmic Z."/>
            <person name="Nichols P."/>
            <person name="Revell C."/>
            <person name="Isobe S.N."/>
            <person name="Edwards D."/>
            <person name="Erskine W."/>
        </authorList>
    </citation>
    <scope>NUCLEOTIDE SEQUENCE [LARGE SCALE GENOMIC DNA]</scope>
    <source>
        <strain evidence="5">cv. Daliak</strain>
    </source>
</reference>
<dbReference type="Proteomes" id="UP000242715">
    <property type="component" value="Unassembled WGS sequence"/>
</dbReference>
<organism evidence="4 5">
    <name type="scientific">Trifolium subterraneum</name>
    <name type="common">Subterranean clover</name>
    <dbReference type="NCBI Taxonomy" id="3900"/>
    <lineage>
        <taxon>Eukaryota</taxon>
        <taxon>Viridiplantae</taxon>
        <taxon>Streptophyta</taxon>
        <taxon>Embryophyta</taxon>
        <taxon>Tracheophyta</taxon>
        <taxon>Spermatophyta</taxon>
        <taxon>Magnoliopsida</taxon>
        <taxon>eudicotyledons</taxon>
        <taxon>Gunneridae</taxon>
        <taxon>Pentapetalae</taxon>
        <taxon>rosids</taxon>
        <taxon>fabids</taxon>
        <taxon>Fabales</taxon>
        <taxon>Fabaceae</taxon>
        <taxon>Papilionoideae</taxon>
        <taxon>50 kb inversion clade</taxon>
        <taxon>NPAAA clade</taxon>
        <taxon>Hologalegina</taxon>
        <taxon>IRL clade</taxon>
        <taxon>Trifolieae</taxon>
        <taxon>Trifolium</taxon>
    </lineage>
</organism>
<dbReference type="PANTHER" id="PTHR10353">
    <property type="entry name" value="GLYCOSYL HYDROLASE"/>
    <property type="match status" value="1"/>
</dbReference>
<dbReference type="GO" id="GO:0008422">
    <property type="term" value="F:beta-glucosidase activity"/>
    <property type="evidence" value="ECO:0007669"/>
    <property type="project" value="TreeGrafter"/>
</dbReference>
<dbReference type="InterPro" id="IPR017853">
    <property type="entry name" value="GH"/>
</dbReference>
<dbReference type="PROSITE" id="PS00653">
    <property type="entry name" value="GLYCOSYL_HYDROL_F1_2"/>
    <property type="match status" value="1"/>
</dbReference>
<evidence type="ECO:0000256" key="2">
    <source>
        <dbReference type="ARBA" id="ARBA00022801"/>
    </source>
</evidence>